<dbReference type="EMBL" id="JACEIK010001431">
    <property type="protein sequence ID" value="MCD7469347.1"/>
    <property type="molecule type" value="Genomic_DNA"/>
</dbReference>
<evidence type="ECO:0000313" key="1">
    <source>
        <dbReference type="EMBL" id="MCD7469347.1"/>
    </source>
</evidence>
<gene>
    <name evidence="1" type="ORF">HAX54_008310</name>
</gene>
<comment type="caution">
    <text evidence="1">The sequence shown here is derived from an EMBL/GenBank/DDBJ whole genome shotgun (WGS) entry which is preliminary data.</text>
</comment>
<name>A0ABS8TD80_DATST</name>
<keyword evidence="2" id="KW-1185">Reference proteome</keyword>
<organism evidence="1 2">
    <name type="scientific">Datura stramonium</name>
    <name type="common">Jimsonweed</name>
    <name type="synonym">Common thornapple</name>
    <dbReference type="NCBI Taxonomy" id="4076"/>
    <lineage>
        <taxon>Eukaryota</taxon>
        <taxon>Viridiplantae</taxon>
        <taxon>Streptophyta</taxon>
        <taxon>Embryophyta</taxon>
        <taxon>Tracheophyta</taxon>
        <taxon>Spermatophyta</taxon>
        <taxon>Magnoliopsida</taxon>
        <taxon>eudicotyledons</taxon>
        <taxon>Gunneridae</taxon>
        <taxon>Pentapetalae</taxon>
        <taxon>asterids</taxon>
        <taxon>lamiids</taxon>
        <taxon>Solanales</taxon>
        <taxon>Solanaceae</taxon>
        <taxon>Solanoideae</taxon>
        <taxon>Datureae</taxon>
        <taxon>Datura</taxon>
    </lineage>
</organism>
<evidence type="ECO:0000313" key="2">
    <source>
        <dbReference type="Proteomes" id="UP000823775"/>
    </source>
</evidence>
<dbReference type="Proteomes" id="UP000823775">
    <property type="component" value="Unassembled WGS sequence"/>
</dbReference>
<sequence length="127" mass="14572">MIEKAMQPAKDKLKGLYAKPEVPKSPLDDWWAGFDSSSEIVSDEEIYHSWPPPHHMLTVREVDPSWKPGRVDTTFYHELKTLPDKWVVPGLGKLLELPPSTSMSSTSKTSSWHFDEATYSWIPRPNH</sequence>
<protein>
    <submittedName>
        <fullName evidence="1">Uncharacterized protein</fullName>
    </submittedName>
</protein>
<proteinExistence type="predicted"/>
<reference evidence="1 2" key="1">
    <citation type="journal article" date="2021" name="BMC Genomics">
        <title>Datura genome reveals duplications of psychoactive alkaloid biosynthetic genes and high mutation rate following tissue culture.</title>
        <authorList>
            <person name="Rajewski A."/>
            <person name="Carter-House D."/>
            <person name="Stajich J."/>
            <person name="Litt A."/>
        </authorList>
    </citation>
    <scope>NUCLEOTIDE SEQUENCE [LARGE SCALE GENOMIC DNA]</scope>
    <source>
        <strain evidence="1">AR-01</strain>
    </source>
</reference>
<accession>A0ABS8TD80</accession>